<keyword evidence="1" id="KW-0472">Membrane</keyword>
<feature type="transmembrane region" description="Helical" evidence="1">
    <location>
        <begin position="52"/>
        <end position="71"/>
    </location>
</feature>
<keyword evidence="1" id="KW-1133">Transmembrane helix</keyword>
<protein>
    <recommendedName>
        <fullName evidence="4">Mercury transporter</fullName>
    </recommendedName>
</protein>
<evidence type="ECO:0000313" key="2">
    <source>
        <dbReference type="EMBL" id="WUO45381.1"/>
    </source>
</evidence>
<reference evidence="2" key="1">
    <citation type="submission" date="2022-10" db="EMBL/GenBank/DDBJ databases">
        <title>The complete genomes of actinobacterial strains from the NBC collection.</title>
        <authorList>
            <person name="Joergensen T.S."/>
            <person name="Alvarez Arevalo M."/>
            <person name="Sterndorff E.B."/>
            <person name="Faurdal D."/>
            <person name="Vuksanovic O."/>
            <person name="Mourched A.-S."/>
            <person name="Charusanti P."/>
            <person name="Shaw S."/>
            <person name="Blin K."/>
            <person name="Weber T."/>
        </authorList>
    </citation>
    <scope>NUCLEOTIDE SEQUENCE</scope>
    <source>
        <strain evidence="2">NBC_00283</strain>
    </source>
</reference>
<accession>A0ABZ1RG32</accession>
<keyword evidence="3" id="KW-1185">Reference proteome</keyword>
<evidence type="ECO:0000256" key="1">
    <source>
        <dbReference type="SAM" id="Phobius"/>
    </source>
</evidence>
<name>A0ABZ1RG32_9ACTN</name>
<evidence type="ECO:0008006" key="4">
    <source>
        <dbReference type="Google" id="ProtNLM"/>
    </source>
</evidence>
<organism evidence="2 3">
    <name type="scientific">Streptomyces goshikiensis</name>
    <dbReference type="NCBI Taxonomy" id="1942"/>
    <lineage>
        <taxon>Bacteria</taxon>
        <taxon>Bacillati</taxon>
        <taxon>Actinomycetota</taxon>
        <taxon>Actinomycetes</taxon>
        <taxon>Kitasatosporales</taxon>
        <taxon>Streptomycetaceae</taxon>
        <taxon>Streptomyces</taxon>
    </lineage>
</organism>
<dbReference type="Gene3D" id="1.10.287.910">
    <property type="entry name" value="bacterial mercury transporter, merf"/>
    <property type="match status" value="1"/>
</dbReference>
<feature type="transmembrane region" description="Helical" evidence="1">
    <location>
        <begin position="21"/>
        <end position="46"/>
    </location>
</feature>
<proteinExistence type="predicted"/>
<evidence type="ECO:0000313" key="3">
    <source>
        <dbReference type="Proteomes" id="UP001432075"/>
    </source>
</evidence>
<dbReference type="RefSeq" id="WP_328775416.1">
    <property type="nucleotide sequence ID" value="NZ_CP108057.1"/>
</dbReference>
<dbReference type="Proteomes" id="UP001432075">
    <property type="component" value="Chromosome"/>
</dbReference>
<dbReference type="EMBL" id="CP108057">
    <property type="protein sequence ID" value="WUO45381.1"/>
    <property type="molecule type" value="Genomic_DNA"/>
</dbReference>
<gene>
    <name evidence="2" type="ORF">OHU17_05800</name>
</gene>
<keyword evidence="1" id="KW-0812">Transmembrane</keyword>
<sequence length="103" mass="10031">MSHPAPSPSRSTGPWGTVGAGLAAVAACAVCCAGPLLALLGSIGAASALASFWIPALAVVAAAATTGAYVLHRRRRATACKTTPGPVDLGLPAVGTAPDDRAR</sequence>